<dbReference type="GeneID" id="26100442"/>
<evidence type="ECO:0000313" key="2">
    <source>
        <dbReference type="EMBL" id="ALE14763.1"/>
    </source>
</evidence>
<dbReference type="RefSeq" id="YP_009173928.1">
    <property type="nucleotide sequence ID" value="NC_028099.1"/>
</dbReference>
<evidence type="ECO:0000256" key="1">
    <source>
        <dbReference type="SAM" id="MobiDB-lite"/>
    </source>
</evidence>
<keyword evidence="3" id="KW-1185">Reference proteome</keyword>
<dbReference type="EMBL" id="KT595939">
    <property type="protein sequence ID" value="ALE14763.1"/>
    <property type="molecule type" value="Genomic_DNA"/>
</dbReference>
<proteinExistence type="predicted"/>
<name>A0A0M4MDB5_9GAMA</name>
<dbReference type="Proteomes" id="UP000152314">
    <property type="component" value="Segment"/>
</dbReference>
<dbReference type="KEGG" id="vg:26100442"/>
<organism evidence="2 3">
    <name type="scientific">Felid gammaherpesvirus 1</name>
    <dbReference type="NCBI Taxonomy" id="2560468"/>
    <lineage>
        <taxon>Viruses</taxon>
        <taxon>Duplodnaviria</taxon>
        <taxon>Heunggongvirae</taxon>
        <taxon>Peploviricota</taxon>
        <taxon>Herviviricetes</taxon>
        <taxon>Herpesvirales</taxon>
        <taxon>Orthoherpesviridae</taxon>
        <taxon>Gammaherpesvirinae</taxon>
        <taxon>Percavirus</taxon>
        <taxon>Percavirus felidgamma1</taxon>
    </lineage>
</organism>
<protein>
    <submittedName>
        <fullName evidence="2">F20</fullName>
    </submittedName>
</protein>
<reference evidence="2 3" key="1">
    <citation type="journal article" date="2015" name="Genome Announc.">
        <title>First Complete Genome Sequence of Felis catus Gammaherpesvirus 1.</title>
        <authorList>
            <person name="Troyer R.M."/>
            <person name="Lee J.S."/>
            <person name="Vuyisich M."/>
            <person name="Chain P."/>
            <person name="Lo C.C."/>
            <person name="Kronmiller B."/>
            <person name="Bracha S."/>
            <person name="Avery A.C."/>
            <person name="VandeWoude S."/>
        </authorList>
    </citation>
    <scope>NUCLEOTIDE SEQUENCE [LARGE SCALE GENOMIC DNA]</scope>
    <source>
        <strain evidence="2">31286</strain>
    </source>
</reference>
<sequence>MFYFFVFQIAAFRESQIDIMRGKLQNTREENIKLKKLITAMQMQYKTANQQLPAPQPQPIYTVAFASQPGTQDKFFCLPTHQFVTSQAPATILTTPQQQFVTQQQQFMTPHQQFILPTSGPVTSFLQEPLVQLPPTSNATTTTPLKPILPKPTM</sequence>
<feature type="region of interest" description="Disordered" evidence="1">
    <location>
        <begin position="133"/>
        <end position="154"/>
    </location>
</feature>
<accession>A0A0M4MDB5</accession>
<evidence type="ECO:0000313" key="3">
    <source>
        <dbReference type="Proteomes" id="UP000152314"/>
    </source>
</evidence>